<name>A0A916TLV7_9HYPH</name>
<evidence type="ECO:0000313" key="1">
    <source>
        <dbReference type="EMBL" id="GGB52718.1"/>
    </source>
</evidence>
<dbReference type="RefSeq" id="WP_150496536.1">
    <property type="nucleotide sequence ID" value="NZ_BMFA01000007.1"/>
</dbReference>
<accession>A0A916TLV7</accession>
<sequence length="102" mass="11530">MSQVTLAIRSGEQLPSAKTACYDEAVQSLGLEAWLEAAENTVLVRLKNRRVTAGLARHYPPLSLPERLQRFNELFRLWNSGCGYAIDERLFADILARRRAKA</sequence>
<protein>
    <submittedName>
        <fullName evidence="1">Uncharacterized protein</fullName>
    </submittedName>
</protein>
<keyword evidence="2" id="KW-1185">Reference proteome</keyword>
<gene>
    <name evidence="1" type="ORF">GCM10011316_25950</name>
</gene>
<proteinExistence type="predicted"/>
<reference evidence="1" key="1">
    <citation type="journal article" date="2014" name="Int. J. Syst. Evol. Microbiol.">
        <title>Complete genome sequence of Corynebacterium casei LMG S-19264T (=DSM 44701T), isolated from a smear-ripened cheese.</title>
        <authorList>
            <consortium name="US DOE Joint Genome Institute (JGI-PGF)"/>
            <person name="Walter F."/>
            <person name="Albersmeier A."/>
            <person name="Kalinowski J."/>
            <person name="Ruckert C."/>
        </authorList>
    </citation>
    <scope>NUCLEOTIDE SEQUENCE</scope>
    <source>
        <strain evidence="1">CGMCC 1.12426</strain>
    </source>
</reference>
<dbReference type="Proteomes" id="UP000605148">
    <property type="component" value="Unassembled WGS sequence"/>
</dbReference>
<dbReference type="OrthoDB" id="7857346at2"/>
<evidence type="ECO:0000313" key="2">
    <source>
        <dbReference type="Proteomes" id="UP000605148"/>
    </source>
</evidence>
<comment type="caution">
    <text evidence="1">The sequence shown here is derived from an EMBL/GenBank/DDBJ whole genome shotgun (WGS) entry which is preliminary data.</text>
</comment>
<dbReference type="AlphaFoldDB" id="A0A916TLV7"/>
<reference evidence="1" key="2">
    <citation type="submission" date="2020-09" db="EMBL/GenBank/DDBJ databases">
        <authorList>
            <person name="Sun Q."/>
            <person name="Zhou Y."/>
        </authorList>
    </citation>
    <scope>NUCLEOTIDE SEQUENCE</scope>
    <source>
        <strain evidence="1">CGMCC 1.12426</strain>
    </source>
</reference>
<organism evidence="1 2">
    <name type="scientific">Roseibium aquae</name>
    <dbReference type="NCBI Taxonomy" id="1323746"/>
    <lineage>
        <taxon>Bacteria</taxon>
        <taxon>Pseudomonadati</taxon>
        <taxon>Pseudomonadota</taxon>
        <taxon>Alphaproteobacteria</taxon>
        <taxon>Hyphomicrobiales</taxon>
        <taxon>Stappiaceae</taxon>
        <taxon>Roseibium</taxon>
    </lineage>
</organism>
<dbReference type="EMBL" id="BMFA01000007">
    <property type="protein sequence ID" value="GGB52718.1"/>
    <property type="molecule type" value="Genomic_DNA"/>
</dbReference>